<organism evidence="1 2">
    <name type="scientific">Hyalomma asiaticum</name>
    <name type="common">Tick</name>
    <dbReference type="NCBI Taxonomy" id="266040"/>
    <lineage>
        <taxon>Eukaryota</taxon>
        <taxon>Metazoa</taxon>
        <taxon>Ecdysozoa</taxon>
        <taxon>Arthropoda</taxon>
        <taxon>Chelicerata</taxon>
        <taxon>Arachnida</taxon>
        <taxon>Acari</taxon>
        <taxon>Parasitiformes</taxon>
        <taxon>Ixodida</taxon>
        <taxon>Ixodoidea</taxon>
        <taxon>Ixodidae</taxon>
        <taxon>Hyalomminae</taxon>
        <taxon>Hyalomma</taxon>
    </lineage>
</organism>
<accession>A0ACB7RHJ8</accession>
<sequence length="392" mass="43560">MAYWEYTLTGFNDFLDQRRLAFTEPMAASRVCSICGRVAPSTVLLPCNHAVCEECQGEVFDGMECPFDGRAFTEAQLISLSFELSELEQLGVVCNVGGRKCTSFAGKLFELRDHMRHCRSVDVVCTKCCRSVARETAADHYRQCRDANSTSVSAFDGPVQKALEEIRGIKGDLESLRERSLDASNSDDQVVNSANGLVERLASLERALSMARGMAGSGDRESLSSPLLRKRPPTPGPFRAASRPGQFIGTCKFADMYAARELLNQSRKKHSVTTTNTVLGGYTFKLSCDFTLSGSEDNAEVEVSFTLFLQDGDWNDYLEWPFSKKVALTVSHPTDESKDVRFAVCMEGHNVTKKPSPYVSNRARPTNKMSWKDIEFQGFIVKGALYINVEFE</sequence>
<comment type="caution">
    <text evidence="1">The sequence shown here is derived from an EMBL/GenBank/DDBJ whole genome shotgun (WGS) entry which is preliminary data.</text>
</comment>
<reference evidence="1" key="1">
    <citation type="submission" date="2020-05" db="EMBL/GenBank/DDBJ databases">
        <title>Large-scale comparative analyses of tick genomes elucidate their genetic diversity and vector capacities.</title>
        <authorList>
            <person name="Jia N."/>
            <person name="Wang J."/>
            <person name="Shi W."/>
            <person name="Du L."/>
            <person name="Sun Y."/>
            <person name="Zhan W."/>
            <person name="Jiang J."/>
            <person name="Wang Q."/>
            <person name="Zhang B."/>
            <person name="Ji P."/>
            <person name="Sakyi L.B."/>
            <person name="Cui X."/>
            <person name="Yuan T."/>
            <person name="Jiang B."/>
            <person name="Yang W."/>
            <person name="Lam T.T.-Y."/>
            <person name="Chang Q."/>
            <person name="Ding S."/>
            <person name="Wang X."/>
            <person name="Zhu J."/>
            <person name="Ruan X."/>
            <person name="Zhao L."/>
            <person name="Wei J."/>
            <person name="Que T."/>
            <person name="Du C."/>
            <person name="Cheng J."/>
            <person name="Dai P."/>
            <person name="Han X."/>
            <person name="Huang E."/>
            <person name="Gao Y."/>
            <person name="Liu J."/>
            <person name="Shao H."/>
            <person name="Ye R."/>
            <person name="Li L."/>
            <person name="Wei W."/>
            <person name="Wang X."/>
            <person name="Wang C."/>
            <person name="Yang T."/>
            <person name="Huo Q."/>
            <person name="Li W."/>
            <person name="Guo W."/>
            <person name="Chen H."/>
            <person name="Zhou L."/>
            <person name="Ni X."/>
            <person name="Tian J."/>
            <person name="Zhou Y."/>
            <person name="Sheng Y."/>
            <person name="Liu T."/>
            <person name="Pan Y."/>
            <person name="Xia L."/>
            <person name="Li J."/>
            <person name="Zhao F."/>
            <person name="Cao W."/>
        </authorList>
    </citation>
    <scope>NUCLEOTIDE SEQUENCE</scope>
    <source>
        <strain evidence="1">Hyas-2018</strain>
    </source>
</reference>
<name>A0ACB7RHJ8_HYAAI</name>
<keyword evidence="2" id="KW-1185">Reference proteome</keyword>
<evidence type="ECO:0000313" key="2">
    <source>
        <dbReference type="Proteomes" id="UP000821845"/>
    </source>
</evidence>
<evidence type="ECO:0000313" key="1">
    <source>
        <dbReference type="EMBL" id="KAH6921685.1"/>
    </source>
</evidence>
<dbReference type="EMBL" id="CM023489">
    <property type="protein sequence ID" value="KAH6921685.1"/>
    <property type="molecule type" value="Genomic_DNA"/>
</dbReference>
<proteinExistence type="predicted"/>
<protein>
    <submittedName>
        <fullName evidence="1">Uncharacterized protein</fullName>
    </submittedName>
</protein>
<gene>
    <name evidence="1" type="ORF">HPB50_003963</name>
</gene>
<dbReference type="Proteomes" id="UP000821845">
    <property type="component" value="Chromosome 9"/>
</dbReference>